<organism evidence="1 2">
    <name type="scientific">Dreissena polymorpha</name>
    <name type="common">Zebra mussel</name>
    <name type="synonym">Mytilus polymorpha</name>
    <dbReference type="NCBI Taxonomy" id="45954"/>
    <lineage>
        <taxon>Eukaryota</taxon>
        <taxon>Metazoa</taxon>
        <taxon>Spiralia</taxon>
        <taxon>Lophotrochozoa</taxon>
        <taxon>Mollusca</taxon>
        <taxon>Bivalvia</taxon>
        <taxon>Autobranchia</taxon>
        <taxon>Heteroconchia</taxon>
        <taxon>Euheterodonta</taxon>
        <taxon>Imparidentia</taxon>
        <taxon>Neoheterodontei</taxon>
        <taxon>Myida</taxon>
        <taxon>Dreissenoidea</taxon>
        <taxon>Dreissenidae</taxon>
        <taxon>Dreissena</taxon>
    </lineage>
</organism>
<gene>
    <name evidence="1" type="ORF">DPMN_140946</name>
</gene>
<reference evidence="1" key="1">
    <citation type="journal article" date="2019" name="bioRxiv">
        <title>The Genome of the Zebra Mussel, Dreissena polymorpha: A Resource for Invasive Species Research.</title>
        <authorList>
            <person name="McCartney M.A."/>
            <person name="Auch B."/>
            <person name="Kono T."/>
            <person name="Mallez S."/>
            <person name="Zhang Y."/>
            <person name="Obille A."/>
            <person name="Becker A."/>
            <person name="Abrahante J.E."/>
            <person name="Garbe J."/>
            <person name="Badalamenti J.P."/>
            <person name="Herman A."/>
            <person name="Mangelson H."/>
            <person name="Liachko I."/>
            <person name="Sullivan S."/>
            <person name="Sone E.D."/>
            <person name="Koren S."/>
            <person name="Silverstein K.A.T."/>
            <person name="Beckman K.B."/>
            <person name="Gohl D.M."/>
        </authorList>
    </citation>
    <scope>NUCLEOTIDE SEQUENCE</scope>
    <source>
        <strain evidence="1">Duluth1</strain>
        <tissue evidence="1">Whole animal</tissue>
    </source>
</reference>
<dbReference type="Proteomes" id="UP000828390">
    <property type="component" value="Unassembled WGS sequence"/>
</dbReference>
<dbReference type="EMBL" id="JAIWYP010000006">
    <property type="protein sequence ID" value="KAH3812511.1"/>
    <property type="molecule type" value="Genomic_DNA"/>
</dbReference>
<protein>
    <submittedName>
        <fullName evidence="1">Uncharacterized protein</fullName>
    </submittedName>
</protein>
<proteinExistence type="predicted"/>
<accession>A0A9D4JH49</accession>
<evidence type="ECO:0000313" key="1">
    <source>
        <dbReference type="EMBL" id="KAH3812511.1"/>
    </source>
</evidence>
<comment type="caution">
    <text evidence="1">The sequence shown here is derived from an EMBL/GenBank/DDBJ whole genome shotgun (WGS) entry which is preliminary data.</text>
</comment>
<sequence length="175" mass="19224">MHNIYVSREAQAVGGSGRAVCGRGGGGERARARWAWLRLCVGGVLYSLRTETRYSLLRLTDGRNQPTNSSSSTPGKCTTITYHRLCITIYRSPPRDPEHTCGALAYTSIVMSGVSGIVVFVCSGSYFPGDDGVWVVWSVLYMSSVRSAPRDPHHIITTRYRAHLGLIGQRSLNFL</sequence>
<reference evidence="1" key="2">
    <citation type="submission" date="2020-11" db="EMBL/GenBank/DDBJ databases">
        <authorList>
            <person name="McCartney M.A."/>
            <person name="Auch B."/>
            <person name="Kono T."/>
            <person name="Mallez S."/>
            <person name="Becker A."/>
            <person name="Gohl D.M."/>
            <person name="Silverstein K.A.T."/>
            <person name="Koren S."/>
            <person name="Bechman K.B."/>
            <person name="Herman A."/>
            <person name="Abrahante J.E."/>
            <person name="Garbe J."/>
        </authorList>
    </citation>
    <scope>NUCLEOTIDE SEQUENCE</scope>
    <source>
        <strain evidence="1">Duluth1</strain>
        <tissue evidence="1">Whole animal</tissue>
    </source>
</reference>
<keyword evidence="2" id="KW-1185">Reference proteome</keyword>
<name>A0A9D4JH49_DREPO</name>
<dbReference type="AlphaFoldDB" id="A0A9D4JH49"/>
<evidence type="ECO:0000313" key="2">
    <source>
        <dbReference type="Proteomes" id="UP000828390"/>
    </source>
</evidence>